<keyword evidence="4" id="KW-1185">Reference proteome</keyword>
<accession>A0ABW9MXA4</accession>
<evidence type="ECO:0000259" key="2">
    <source>
        <dbReference type="PROSITE" id="PS50975"/>
    </source>
</evidence>
<evidence type="ECO:0000313" key="4">
    <source>
        <dbReference type="Proteomes" id="UP001638015"/>
    </source>
</evidence>
<gene>
    <name evidence="3" type="ORF">ACCQ40_06525</name>
</gene>
<dbReference type="Proteomes" id="UP001638015">
    <property type="component" value="Unassembled WGS sequence"/>
</dbReference>
<protein>
    <submittedName>
        <fullName evidence="3">Carboxylate--amine ligase</fullName>
    </submittedName>
</protein>
<feature type="domain" description="ATP-grasp" evidence="2">
    <location>
        <begin position="111"/>
        <end position="317"/>
    </location>
</feature>
<organism evidence="3 4">
    <name type="scientific">Anaerococcus cruorum</name>
    <dbReference type="NCBI Taxonomy" id="3115617"/>
    <lineage>
        <taxon>Bacteria</taxon>
        <taxon>Bacillati</taxon>
        <taxon>Bacillota</taxon>
        <taxon>Tissierellia</taxon>
        <taxon>Tissierellales</taxon>
        <taxon>Peptoniphilaceae</taxon>
        <taxon>Anaerococcus</taxon>
    </lineage>
</organism>
<evidence type="ECO:0000313" key="3">
    <source>
        <dbReference type="EMBL" id="MFO3716441.1"/>
    </source>
</evidence>
<dbReference type="PROSITE" id="PS50975">
    <property type="entry name" value="ATP_GRASP"/>
    <property type="match status" value="1"/>
</dbReference>
<sequence length="396" mass="45966">MNKFLPIILGSDLNTYSIAREIHEAYGIKSVVATSMILLPCINSQIIDFYKKENFSKDPAVFKEVLDKIYEDYKDTHEKFIIFAPDDVMRTFVLSNVDKLNFNPLIPYADQEVIKGLGTKNDFYEKIKDLNLAPKTYVANSKNYKDLDYPADVFIKPDNDVFYKTLDFDGWQKGYHSKSREQTLEILQTIFENGYDYNVLVQEFLSGGDGSEYSVEGYRSKSSTSLAMSKNILLDKRVEWIGNFVAKIDSDEKILFDYARDIVETLGIYGLFNIDFKKDAKTGKFYAFEVNLRQGRSHYFATLNGVNTSKLAIDDLVFDKQEEIIGDKKFRYYNLDLSQTIDNLDPEFRVDFENEARKANSANPLVYKQDLNFKRKLKMKKYLDKLSKETFAIREI</sequence>
<keyword evidence="1" id="KW-0547">Nucleotide-binding</keyword>
<dbReference type="GO" id="GO:0016874">
    <property type="term" value="F:ligase activity"/>
    <property type="evidence" value="ECO:0007669"/>
    <property type="project" value="UniProtKB-KW"/>
</dbReference>
<reference evidence="3 4" key="1">
    <citation type="journal article" date="2025" name="Anaerobe">
        <title>Description of Anaerococcus kampingiae sp. nov., Anaerococcus groningensis sp. nov., Anaerococcus martiniensis sp. nov., and Anaerococcus cruorum sp. nov., isolated from human clinical specimens.</title>
        <authorList>
            <person name="Boiten K.E."/>
            <person name="Meijer J."/>
            <person name="van Wezel E.M."/>
            <person name="Veloo A.C.M."/>
        </authorList>
    </citation>
    <scope>NUCLEOTIDE SEQUENCE [LARGE SCALE GENOMIC DNA]</scope>
    <source>
        <strain evidence="3 4">ENR1039</strain>
    </source>
</reference>
<dbReference type="Gene3D" id="3.30.470.20">
    <property type="entry name" value="ATP-grasp fold, B domain"/>
    <property type="match status" value="1"/>
</dbReference>
<keyword evidence="1" id="KW-0067">ATP-binding</keyword>
<dbReference type="SUPFAM" id="SSF56059">
    <property type="entry name" value="Glutathione synthetase ATP-binding domain-like"/>
    <property type="match status" value="1"/>
</dbReference>
<comment type="caution">
    <text evidence="3">The sequence shown here is derived from an EMBL/GenBank/DDBJ whole genome shotgun (WGS) entry which is preliminary data.</text>
</comment>
<dbReference type="RefSeq" id="WP_410033108.1">
    <property type="nucleotide sequence ID" value="NZ_JBGMEH010000006.1"/>
</dbReference>
<name>A0ABW9MXA4_9FIRM</name>
<dbReference type="EMBL" id="JBGMEH010000006">
    <property type="protein sequence ID" value="MFO3716441.1"/>
    <property type="molecule type" value="Genomic_DNA"/>
</dbReference>
<proteinExistence type="predicted"/>
<dbReference type="InterPro" id="IPR011761">
    <property type="entry name" value="ATP-grasp"/>
</dbReference>
<evidence type="ECO:0000256" key="1">
    <source>
        <dbReference type="PROSITE-ProRule" id="PRU00409"/>
    </source>
</evidence>
<keyword evidence="3" id="KW-0436">Ligase</keyword>